<feature type="chain" id="PRO_5038580982" description="Fe/B12 periplasmic-binding domain-containing protein" evidence="1">
    <location>
        <begin position="23"/>
        <end position="148"/>
    </location>
</feature>
<keyword evidence="1" id="KW-0732">Signal</keyword>
<evidence type="ECO:0000313" key="2">
    <source>
        <dbReference type="EMBL" id="HIQ67900.1"/>
    </source>
</evidence>
<dbReference type="SUPFAM" id="SSF53850">
    <property type="entry name" value="Periplasmic binding protein-like II"/>
    <property type="match status" value="1"/>
</dbReference>
<dbReference type="Proteomes" id="UP000886796">
    <property type="component" value="Unassembled WGS sequence"/>
</dbReference>
<name>A0A9D0Z2T5_9FIRM</name>
<dbReference type="AlphaFoldDB" id="A0A9D0Z2T5"/>
<evidence type="ECO:0000256" key="1">
    <source>
        <dbReference type="SAM" id="SignalP"/>
    </source>
</evidence>
<reference evidence="2" key="2">
    <citation type="journal article" date="2021" name="PeerJ">
        <title>Extensive microbial diversity within the chicken gut microbiome revealed by metagenomics and culture.</title>
        <authorList>
            <person name="Gilroy R."/>
            <person name="Ravi A."/>
            <person name="Getino M."/>
            <person name="Pursley I."/>
            <person name="Horton D.L."/>
            <person name="Alikhan N.F."/>
            <person name="Baker D."/>
            <person name="Gharbi K."/>
            <person name="Hall N."/>
            <person name="Watson M."/>
            <person name="Adriaenssens E.M."/>
            <person name="Foster-Nyarko E."/>
            <person name="Jarju S."/>
            <person name="Secka A."/>
            <person name="Antonio M."/>
            <person name="Oren A."/>
            <person name="Chaudhuri R.R."/>
            <person name="La Ragione R."/>
            <person name="Hildebrand F."/>
            <person name="Pallen M.J."/>
        </authorList>
    </citation>
    <scope>NUCLEOTIDE SEQUENCE</scope>
    <source>
        <strain evidence="2">13361</strain>
    </source>
</reference>
<comment type="caution">
    <text evidence="2">The sequence shown here is derived from an EMBL/GenBank/DDBJ whole genome shotgun (WGS) entry which is preliminary data.</text>
</comment>
<reference evidence="2" key="1">
    <citation type="submission" date="2020-10" db="EMBL/GenBank/DDBJ databases">
        <authorList>
            <person name="Gilroy R."/>
        </authorList>
    </citation>
    <scope>NUCLEOTIDE SEQUENCE</scope>
    <source>
        <strain evidence="2">13361</strain>
    </source>
</reference>
<evidence type="ECO:0008006" key="4">
    <source>
        <dbReference type="Google" id="ProtNLM"/>
    </source>
</evidence>
<protein>
    <recommendedName>
        <fullName evidence="4">Fe/B12 periplasmic-binding domain-containing protein</fullName>
    </recommendedName>
</protein>
<evidence type="ECO:0000313" key="3">
    <source>
        <dbReference type="Proteomes" id="UP000886796"/>
    </source>
</evidence>
<accession>A0A9D0Z2T5</accession>
<gene>
    <name evidence="2" type="ORF">IAB74_05280</name>
</gene>
<dbReference type="EMBL" id="DVFK01000075">
    <property type="protein sequence ID" value="HIQ67900.1"/>
    <property type="molecule type" value="Genomic_DNA"/>
</dbReference>
<organism evidence="2 3">
    <name type="scientific">Candidatus Faecousia excrementigallinarum</name>
    <dbReference type="NCBI Taxonomy" id="2840806"/>
    <lineage>
        <taxon>Bacteria</taxon>
        <taxon>Bacillati</taxon>
        <taxon>Bacillota</taxon>
        <taxon>Clostridia</taxon>
        <taxon>Eubacteriales</taxon>
        <taxon>Oscillospiraceae</taxon>
        <taxon>Faecousia</taxon>
    </lineage>
</organism>
<dbReference type="Gene3D" id="3.40.190.10">
    <property type="entry name" value="Periplasmic binding protein-like II"/>
    <property type="match status" value="1"/>
</dbReference>
<feature type="signal peptide" evidence="1">
    <location>
        <begin position="1"/>
        <end position="22"/>
    </location>
</feature>
<dbReference type="PROSITE" id="PS51257">
    <property type="entry name" value="PROKAR_LIPOPROTEIN"/>
    <property type="match status" value="1"/>
</dbReference>
<proteinExistence type="predicted"/>
<sequence>MKKMWRRLVCFGLGVMMLLSMTGCKTQKTVEEATYPGQDDMTFEELLEMDRQNPITIRIMVADLTEPAASDSPILKEIAERTGTTIELVGIDTDRLQMLLASKEYPDVIVMNRDATFYDYLASGDLVDLKPLLQKWAPTVYEMNSKLV</sequence>
<feature type="non-terminal residue" evidence="2">
    <location>
        <position position="148"/>
    </location>
</feature>